<reference evidence="4" key="2">
    <citation type="journal article" date="2021" name="PeerJ">
        <title>Extensive microbial diversity within the chicken gut microbiome revealed by metagenomics and culture.</title>
        <authorList>
            <person name="Gilroy R."/>
            <person name="Ravi A."/>
            <person name="Getino M."/>
            <person name="Pursley I."/>
            <person name="Horton D.L."/>
            <person name="Alikhan N.F."/>
            <person name="Baker D."/>
            <person name="Gharbi K."/>
            <person name="Hall N."/>
            <person name="Watson M."/>
            <person name="Adriaenssens E.M."/>
            <person name="Foster-Nyarko E."/>
            <person name="Jarju S."/>
            <person name="Secka A."/>
            <person name="Antonio M."/>
            <person name="Oren A."/>
            <person name="Chaudhuri R.R."/>
            <person name="La Ragione R."/>
            <person name="Hildebrand F."/>
            <person name="Pallen M.J."/>
        </authorList>
    </citation>
    <scope>NUCLEOTIDE SEQUENCE</scope>
    <source>
        <strain evidence="4">CHK183-6373</strain>
    </source>
</reference>
<accession>A0A9D1P7H7</accession>
<comment type="caution">
    <text evidence="4">The sequence shown here is derived from an EMBL/GenBank/DDBJ whole genome shotgun (WGS) entry which is preliminary data.</text>
</comment>
<evidence type="ECO:0000313" key="4">
    <source>
        <dbReference type="EMBL" id="HIV27305.1"/>
    </source>
</evidence>
<name>A0A9D1P7H7_9FIRM</name>
<dbReference type="InterPro" id="IPR050465">
    <property type="entry name" value="UPF0194_transport"/>
</dbReference>
<keyword evidence="3" id="KW-0732">Signal</keyword>
<feature type="signal peptide" evidence="3">
    <location>
        <begin position="1"/>
        <end position="21"/>
    </location>
</feature>
<proteinExistence type="predicted"/>
<dbReference type="PRINTS" id="PR01490">
    <property type="entry name" value="RTXTOXIND"/>
</dbReference>
<dbReference type="Gene3D" id="2.40.50.100">
    <property type="match status" value="2"/>
</dbReference>
<sequence length="359" mass="37702">MRKILALSLVLCLALPAVAWAEEESAPRAVLVATGSVAAGDGVVSVEAPFGGTVAQIDVGEGDRVSQGDVLFAMDTVSVYAPVSGTVRGVLAQRGDSAAVVAAQYGALLYIEPDTLVMEVDQSRAYDSEENETVHVGEEVYLQSTDDEDRTGVGTIVALGEGTFRVEIGENNFEDDEVAEVFRDADYDEETRLGRGTAREQSPLAITVQEGCVVEIDVTDGEFVEKGEALLELGSGDFPGYEPREKTALAEVDGIVTAVSAQEGQGAQMDQAVVSLCPYDNLELSVLVEETDLDKIAVGARVSVALDALPGEMLEGTVSSVSAVGTRAAAGAQFEVRVSLPEDARLLLGLSATAYFLED</sequence>
<organism evidence="4 5">
    <name type="scientific">Candidatus Ornithocaccomicrobium faecavium</name>
    <dbReference type="NCBI Taxonomy" id="2840890"/>
    <lineage>
        <taxon>Bacteria</taxon>
        <taxon>Bacillati</taxon>
        <taxon>Bacillota</taxon>
        <taxon>Clostridia</taxon>
        <taxon>Candidatus Ornithocaccomicrobium</taxon>
    </lineage>
</organism>
<evidence type="ECO:0000256" key="2">
    <source>
        <dbReference type="ARBA" id="ARBA00023054"/>
    </source>
</evidence>
<evidence type="ECO:0000256" key="3">
    <source>
        <dbReference type="SAM" id="SignalP"/>
    </source>
</evidence>
<reference evidence="4" key="1">
    <citation type="submission" date="2020-10" db="EMBL/GenBank/DDBJ databases">
        <authorList>
            <person name="Gilroy R."/>
        </authorList>
    </citation>
    <scope>NUCLEOTIDE SEQUENCE</scope>
    <source>
        <strain evidence="4">CHK183-6373</strain>
    </source>
</reference>
<dbReference type="SUPFAM" id="SSF51230">
    <property type="entry name" value="Single hybrid motif"/>
    <property type="match status" value="2"/>
</dbReference>
<comment type="subcellular location">
    <subcellularLocation>
        <location evidence="1">Cell envelope</location>
    </subcellularLocation>
</comment>
<feature type="chain" id="PRO_5038439654" evidence="3">
    <location>
        <begin position="22"/>
        <end position="359"/>
    </location>
</feature>
<evidence type="ECO:0000256" key="1">
    <source>
        <dbReference type="ARBA" id="ARBA00004196"/>
    </source>
</evidence>
<dbReference type="EMBL" id="DVOT01000089">
    <property type="protein sequence ID" value="HIV27305.1"/>
    <property type="molecule type" value="Genomic_DNA"/>
</dbReference>
<gene>
    <name evidence="4" type="ORF">IAA64_05010</name>
</gene>
<dbReference type="GO" id="GO:0030313">
    <property type="term" value="C:cell envelope"/>
    <property type="evidence" value="ECO:0007669"/>
    <property type="project" value="UniProtKB-SubCell"/>
</dbReference>
<keyword evidence="2" id="KW-0175">Coiled coil</keyword>
<dbReference type="InterPro" id="IPR011053">
    <property type="entry name" value="Single_hybrid_motif"/>
</dbReference>
<dbReference type="PANTHER" id="PTHR32347">
    <property type="entry name" value="EFFLUX SYSTEM COMPONENT YKNX-RELATED"/>
    <property type="match status" value="1"/>
</dbReference>
<dbReference type="Gene3D" id="2.40.30.170">
    <property type="match status" value="1"/>
</dbReference>
<protein>
    <submittedName>
        <fullName evidence="4">HlyD family efflux transporter periplasmic adaptor subunit</fullName>
    </submittedName>
</protein>
<evidence type="ECO:0000313" key="5">
    <source>
        <dbReference type="Proteomes" id="UP000886884"/>
    </source>
</evidence>
<dbReference type="Proteomes" id="UP000886884">
    <property type="component" value="Unassembled WGS sequence"/>
</dbReference>
<dbReference type="AlphaFoldDB" id="A0A9D1P7H7"/>